<evidence type="ECO:0000256" key="2">
    <source>
        <dbReference type="ARBA" id="ARBA00023136"/>
    </source>
</evidence>
<sequence length="285" mass="30816">MMFATRLALRSAASAAALTLLVAAAFAQSNPLTDQPGHGPEPEAGVAMEPQGAAEERATVNPSATEIIRSLAPFADGNPNAPRQYRDVDAGGRTVRVDYGRAVDLTVFFLYDSFQLTPEARIQLEPLGRALQSEKLAGFRFLIAGHTDAAGSDAYNRGLSARRAAAVKRYLVEAFDIEPSRLVAYGWGESRLKDRGNPLSRVNRRVEVALIAPPRRSSSLERSRLGYEGPQGLRHDVSGDDGCGLEEMTDPRLRKPLDLDDFGAAPAAVCAETLNMDDLELAPRR</sequence>
<evidence type="ECO:0000256" key="4">
    <source>
        <dbReference type="PROSITE-ProRule" id="PRU00473"/>
    </source>
</evidence>
<organism evidence="8 9">
    <name type="scientific">Chenggangzhangella methanolivorans</name>
    <dbReference type="NCBI Taxonomy" id="1437009"/>
    <lineage>
        <taxon>Bacteria</taxon>
        <taxon>Pseudomonadati</taxon>
        <taxon>Pseudomonadota</taxon>
        <taxon>Alphaproteobacteria</taxon>
        <taxon>Hyphomicrobiales</taxon>
        <taxon>Methylopilaceae</taxon>
        <taxon>Chenggangzhangella</taxon>
    </lineage>
</organism>
<dbReference type="InterPro" id="IPR006690">
    <property type="entry name" value="OMPA-like_CS"/>
</dbReference>
<dbReference type="InterPro" id="IPR050330">
    <property type="entry name" value="Bact_OuterMem_StrucFunc"/>
</dbReference>
<evidence type="ECO:0000313" key="9">
    <source>
        <dbReference type="Proteomes" id="UP000825701"/>
    </source>
</evidence>
<gene>
    <name evidence="8" type="ORF">K6K41_17120</name>
</gene>
<dbReference type="PANTHER" id="PTHR30329">
    <property type="entry name" value="STATOR ELEMENT OF FLAGELLAR MOTOR COMPLEX"/>
    <property type="match status" value="1"/>
</dbReference>
<keyword evidence="2 4" id="KW-0472">Membrane</keyword>
<feature type="chain" id="PRO_5039131305" evidence="6">
    <location>
        <begin position="28"/>
        <end position="285"/>
    </location>
</feature>
<dbReference type="Gene3D" id="3.30.1330.60">
    <property type="entry name" value="OmpA-like domain"/>
    <property type="match status" value="1"/>
</dbReference>
<dbReference type="SUPFAM" id="SSF103088">
    <property type="entry name" value="OmpA-like"/>
    <property type="match status" value="1"/>
</dbReference>
<comment type="subcellular location">
    <subcellularLocation>
        <location evidence="1">Cell outer membrane</location>
    </subcellularLocation>
</comment>
<dbReference type="PROSITE" id="PS51123">
    <property type="entry name" value="OMPA_2"/>
    <property type="match status" value="1"/>
</dbReference>
<feature type="signal peptide" evidence="6">
    <location>
        <begin position="1"/>
        <end position="27"/>
    </location>
</feature>
<accession>A0A9E6R8S1</accession>
<evidence type="ECO:0000256" key="5">
    <source>
        <dbReference type="SAM" id="MobiDB-lite"/>
    </source>
</evidence>
<evidence type="ECO:0000256" key="3">
    <source>
        <dbReference type="ARBA" id="ARBA00023237"/>
    </source>
</evidence>
<keyword evidence="6" id="KW-0732">Signal</keyword>
<keyword evidence="9" id="KW-1185">Reference proteome</keyword>
<dbReference type="RefSeq" id="WP_261401663.1">
    <property type="nucleotide sequence ID" value="NZ_CP081869.1"/>
</dbReference>
<feature type="region of interest" description="Disordered" evidence="5">
    <location>
        <begin position="32"/>
        <end position="60"/>
    </location>
</feature>
<evidence type="ECO:0000259" key="7">
    <source>
        <dbReference type="PROSITE" id="PS51123"/>
    </source>
</evidence>
<reference evidence="8" key="1">
    <citation type="submission" date="2021-08" db="EMBL/GenBank/DDBJ databases">
        <authorList>
            <person name="Zhang H."/>
            <person name="Xu M."/>
            <person name="Yu Z."/>
            <person name="Yang L."/>
            <person name="Cai Y."/>
        </authorList>
    </citation>
    <scope>NUCLEOTIDE SEQUENCE</scope>
    <source>
        <strain evidence="8">CHL1</strain>
    </source>
</reference>
<dbReference type="InterPro" id="IPR006664">
    <property type="entry name" value="OMP_bac"/>
</dbReference>
<proteinExistence type="predicted"/>
<dbReference type="InterPro" id="IPR006665">
    <property type="entry name" value="OmpA-like"/>
</dbReference>
<dbReference type="AlphaFoldDB" id="A0A9E6R8S1"/>
<feature type="domain" description="OmpA-like" evidence="7">
    <location>
        <begin position="96"/>
        <end position="214"/>
    </location>
</feature>
<dbReference type="CDD" id="cd07185">
    <property type="entry name" value="OmpA_C-like"/>
    <property type="match status" value="1"/>
</dbReference>
<dbReference type="Pfam" id="PF00691">
    <property type="entry name" value="OmpA"/>
    <property type="match status" value="1"/>
</dbReference>
<dbReference type="PRINTS" id="PR01021">
    <property type="entry name" value="OMPADOMAIN"/>
</dbReference>
<protein>
    <submittedName>
        <fullName evidence="8">OmpA family protein</fullName>
    </submittedName>
</protein>
<name>A0A9E6R8S1_9HYPH</name>
<dbReference type="GO" id="GO:0009279">
    <property type="term" value="C:cell outer membrane"/>
    <property type="evidence" value="ECO:0007669"/>
    <property type="project" value="UniProtKB-SubCell"/>
</dbReference>
<dbReference type="PANTHER" id="PTHR30329:SF21">
    <property type="entry name" value="LIPOPROTEIN YIAD-RELATED"/>
    <property type="match status" value="1"/>
</dbReference>
<dbReference type="InterPro" id="IPR036737">
    <property type="entry name" value="OmpA-like_sf"/>
</dbReference>
<dbReference type="KEGG" id="cmet:K6K41_17120"/>
<keyword evidence="3" id="KW-0998">Cell outer membrane</keyword>
<dbReference type="EMBL" id="CP081869">
    <property type="protein sequence ID" value="QZN98707.1"/>
    <property type="molecule type" value="Genomic_DNA"/>
</dbReference>
<dbReference type="Proteomes" id="UP000825701">
    <property type="component" value="Chromosome"/>
</dbReference>
<evidence type="ECO:0000256" key="6">
    <source>
        <dbReference type="SAM" id="SignalP"/>
    </source>
</evidence>
<evidence type="ECO:0000256" key="1">
    <source>
        <dbReference type="ARBA" id="ARBA00004442"/>
    </source>
</evidence>
<dbReference type="PROSITE" id="PS01068">
    <property type="entry name" value="OMPA_1"/>
    <property type="match status" value="1"/>
</dbReference>
<evidence type="ECO:0000313" key="8">
    <source>
        <dbReference type="EMBL" id="QZN98707.1"/>
    </source>
</evidence>